<accession>A0A6N7SB89</accession>
<protein>
    <submittedName>
        <fullName evidence="1">Uncharacterized protein</fullName>
    </submittedName>
</protein>
<proteinExistence type="predicted"/>
<evidence type="ECO:0000313" key="3">
    <source>
        <dbReference type="Proteomes" id="UP000433575"/>
    </source>
</evidence>
<dbReference type="Proteomes" id="UP000433575">
    <property type="component" value="Unassembled WGS sequence"/>
</dbReference>
<name>A0A6N7SB89_9FIRM</name>
<dbReference type="RefSeq" id="WP_154240521.1">
    <property type="nucleotide sequence ID" value="NZ_WKPI01000049.1"/>
</dbReference>
<evidence type="ECO:0000313" key="4">
    <source>
        <dbReference type="Proteomes" id="UP000480929"/>
    </source>
</evidence>
<keyword evidence="4" id="KW-1185">Reference proteome</keyword>
<sequence length="49" mass="5446">MALAHVVLQNLKITPAQLAAMPQEEKAFIYASLSVAAEENKKIAERRHD</sequence>
<evidence type="ECO:0000313" key="1">
    <source>
        <dbReference type="EMBL" id="MSA91173.1"/>
    </source>
</evidence>
<dbReference type="AlphaFoldDB" id="A0A6N7SB89"/>
<dbReference type="EMBL" id="WKPJ01000046">
    <property type="protein sequence ID" value="MSA91173.1"/>
    <property type="molecule type" value="Genomic_DNA"/>
</dbReference>
<dbReference type="EMBL" id="WKPI01000049">
    <property type="protein sequence ID" value="MSC34937.1"/>
    <property type="molecule type" value="Genomic_DNA"/>
</dbReference>
<reference evidence="3 4" key="1">
    <citation type="journal article" date="2019" name="Nat. Med.">
        <title>A library of human gut bacterial isolates paired with longitudinal multiomics data enables mechanistic microbiome research.</title>
        <authorList>
            <person name="Poyet M."/>
            <person name="Groussin M."/>
            <person name="Gibbons S.M."/>
            <person name="Avila-Pacheco J."/>
            <person name="Jiang X."/>
            <person name="Kearney S.M."/>
            <person name="Perrotta A.R."/>
            <person name="Berdy B."/>
            <person name="Zhao S."/>
            <person name="Lieberman T.D."/>
            <person name="Swanson P.K."/>
            <person name="Smith M."/>
            <person name="Roesemann S."/>
            <person name="Alexander J.E."/>
            <person name="Rich S.A."/>
            <person name="Livny J."/>
            <person name="Vlamakis H."/>
            <person name="Clish C."/>
            <person name="Bullock K."/>
            <person name="Deik A."/>
            <person name="Scott J."/>
            <person name="Pierce K.A."/>
            <person name="Xavier R.J."/>
            <person name="Alm E.J."/>
        </authorList>
    </citation>
    <scope>NUCLEOTIDE SEQUENCE [LARGE SCALE GENOMIC DNA]</scope>
    <source>
        <strain evidence="1 3">BIOML-A4</strain>
        <strain evidence="2 4">BIOML-A5</strain>
    </source>
</reference>
<dbReference type="Proteomes" id="UP000480929">
    <property type="component" value="Unassembled WGS sequence"/>
</dbReference>
<organism evidence="1 3">
    <name type="scientific">Holdemania massiliensis</name>
    <dbReference type="NCBI Taxonomy" id="1468449"/>
    <lineage>
        <taxon>Bacteria</taxon>
        <taxon>Bacillati</taxon>
        <taxon>Bacillota</taxon>
        <taxon>Erysipelotrichia</taxon>
        <taxon>Erysipelotrichales</taxon>
        <taxon>Erysipelotrichaceae</taxon>
        <taxon>Holdemania</taxon>
    </lineage>
</organism>
<comment type="caution">
    <text evidence="1">The sequence shown here is derived from an EMBL/GenBank/DDBJ whole genome shotgun (WGS) entry which is preliminary data.</text>
</comment>
<gene>
    <name evidence="2" type="ORF">GKD88_17595</name>
    <name evidence="1" type="ORF">GKE08_17760</name>
</gene>
<evidence type="ECO:0000313" key="2">
    <source>
        <dbReference type="EMBL" id="MSC34937.1"/>
    </source>
</evidence>